<name>A0A4Y3TUY3_9PROT</name>
<reference evidence="3 4" key="1">
    <citation type="submission" date="2019-06" db="EMBL/GenBank/DDBJ databases">
        <title>Whole genome shotgun sequence of Acetobacter peroxydans NBRC 13755.</title>
        <authorList>
            <person name="Hosoyama A."/>
            <person name="Uohara A."/>
            <person name="Ohji S."/>
            <person name="Ichikawa N."/>
        </authorList>
    </citation>
    <scope>NUCLEOTIDE SEQUENCE [LARGE SCALE GENOMIC DNA]</scope>
    <source>
        <strain evidence="3 4">NBRC 13755</strain>
    </source>
</reference>
<dbReference type="SUPFAM" id="SSF56235">
    <property type="entry name" value="N-terminal nucleophile aminohydrolases (Ntn hydrolases)"/>
    <property type="match status" value="1"/>
</dbReference>
<proteinExistence type="inferred from homology"/>
<evidence type="ECO:0000256" key="1">
    <source>
        <dbReference type="ARBA" id="ARBA00009381"/>
    </source>
</evidence>
<dbReference type="RefSeq" id="WP_141375912.1">
    <property type="nucleotide sequence ID" value="NZ_BAPL01000005.1"/>
</dbReference>
<dbReference type="InterPro" id="IPR051792">
    <property type="entry name" value="GGT_bact"/>
</dbReference>
<evidence type="ECO:0000256" key="2">
    <source>
        <dbReference type="SAM" id="SignalP"/>
    </source>
</evidence>
<dbReference type="EMBL" id="BJMV01000006">
    <property type="protein sequence ID" value="GEB85554.1"/>
    <property type="molecule type" value="Genomic_DNA"/>
</dbReference>
<dbReference type="Pfam" id="PF01019">
    <property type="entry name" value="G_glu_transpept"/>
    <property type="match status" value="1"/>
</dbReference>
<comment type="similarity">
    <text evidence="1">Belongs to the gamma-glutamyltransferase family.</text>
</comment>
<keyword evidence="4" id="KW-1185">Reference proteome</keyword>
<feature type="signal peptide" evidence="2">
    <location>
        <begin position="1"/>
        <end position="38"/>
    </location>
</feature>
<dbReference type="OrthoDB" id="9781342at2"/>
<evidence type="ECO:0000313" key="4">
    <source>
        <dbReference type="Proteomes" id="UP000317730"/>
    </source>
</evidence>
<gene>
    <name evidence="3" type="ORF">APE01nite_13510</name>
</gene>
<dbReference type="PRINTS" id="PR01210">
    <property type="entry name" value="GGTRANSPTASE"/>
</dbReference>
<dbReference type="PANTHER" id="PTHR43199">
    <property type="entry name" value="GLUTATHIONE HYDROLASE"/>
    <property type="match status" value="1"/>
</dbReference>
<dbReference type="PANTHER" id="PTHR43199:SF1">
    <property type="entry name" value="GLUTATHIONE HYDROLASE PROENZYME"/>
    <property type="match status" value="1"/>
</dbReference>
<organism evidence="3 4">
    <name type="scientific">Acetobacter peroxydans</name>
    <dbReference type="NCBI Taxonomy" id="104098"/>
    <lineage>
        <taxon>Bacteria</taxon>
        <taxon>Pseudomonadati</taxon>
        <taxon>Pseudomonadota</taxon>
        <taxon>Alphaproteobacteria</taxon>
        <taxon>Acetobacterales</taxon>
        <taxon>Acetobacteraceae</taxon>
        <taxon>Acetobacter</taxon>
    </lineage>
</organism>
<protein>
    <submittedName>
        <fullName evidence="3">Gamma-glutamyltranspeptidase</fullName>
    </submittedName>
</protein>
<sequence length="497" mass="49304">MAARFKTNRFVQIRSRLPGRLRGTALALAMTGSLTACSADPYLTQAKVTGFSGSVAADDPRAVLVARDVLAQGGNAADAAAALGMALAVTLPSRAALGGGGACLAWKPGEAQGQAFVFLPKAGGVAASAAPRPVFVKGRRVMAGEPAGLTDRPASVPMLARGLFLMQMRYGSVDFADLIIPARDMAEKGVAVSGVLASDLKIVRSALLADEKARAIFGNGSGDVLGMNDILVQTRLAGALERLRSAGVGDLYNGALGQTFIEGAQAAGAGLTTADLRAGLATALKPLTIRVDGVDISTLPPPADGGLGMAAAYLAGGQGSRADQVVAAWRARAGGGGSAVSVADAQALLNSGALPAGGSLPPLPASTTFVVTDRQGLSVGCALTMDNLFGTGRVAGSTGIVLGASPARRPLPLLPVGIAHVGGQFRAVAAASGQNVAADTAAIALRSAVAGVAPRVVDGVGRANFVSCPAGLPGAGGCFGWTDPRGSGLAVPSRPAH</sequence>
<dbReference type="AlphaFoldDB" id="A0A4Y3TUY3"/>
<dbReference type="InterPro" id="IPR029055">
    <property type="entry name" value="Ntn_hydrolases_N"/>
</dbReference>
<feature type="chain" id="PRO_5021395218" evidence="2">
    <location>
        <begin position="39"/>
        <end position="497"/>
    </location>
</feature>
<comment type="caution">
    <text evidence="3">The sequence shown here is derived from an EMBL/GenBank/DDBJ whole genome shotgun (WGS) entry which is preliminary data.</text>
</comment>
<keyword evidence="2" id="KW-0732">Signal</keyword>
<evidence type="ECO:0000313" key="3">
    <source>
        <dbReference type="EMBL" id="GEB85554.1"/>
    </source>
</evidence>
<dbReference type="Proteomes" id="UP000317730">
    <property type="component" value="Unassembled WGS sequence"/>
</dbReference>
<accession>A0A4Y3TUY3</accession>